<comment type="function">
    <text evidence="1 6">Required for the transposition of the insertion element.</text>
</comment>
<dbReference type="PANTHER" id="PTHR33217:SF9">
    <property type="entry name" value="MUTATOR FAMILY TRANSPOSASE"/>
    <property type="match status" value="1"/>
</dbReference>
<keyword evidence="4 6" id="KW-0238">DNA-binding</keyword>
<accession>E7C3P1</accession>
<dbReference type="PROSITE" id="PS01007">
    <property type="entry name" value="TRANSPOSASE_MUTATOR"/>
    <property type="match status" value="1"/>
</dbReference>
<evidence type="ECO:0000313" key="7">
    <source>
        <dbReference type="EMBL" id="ADI22060.1"/>
    </source>
</evidence>
<keyword evidence="3 6" id="KW-0815">Transposition</keyword>
<evidence type="ECO:0000256" key="2">
    <source>
        <dbReference type="ARBA" id="ARBA00010961"/>
    </source>
</evidence>
<dbReference type="GO" id="GO:0003677">
    <property type="term" value="F:DNA binding"/>
    <property type="evidence" value="ECO:0007669"/>
    <property type="project" value="UniProtKB-UniRule"/>
</dbReference>
<organism evidence="7">
    <name type="scientific">uncultured myxobacterium HF0200_08J13</name>
    <dbReference type="NCBI Taxonomy" id="723558"/>
    <lineage>
        <taxon>Bacteria</taxon>
        <taxon>Pseudomonadati</taxon>
        <taxon>Myxococcota</taxon>
        <taxon>Myxococcia</taxon>
        <taxon>Myxococcales</taxon>
        <taxon>environmental samples</taxon>
    </lineage>
</organism>
<name>E7C3P1_9BACT</name>
<evidence type="ECO:0000256" key="1">
    <source>
        <dbReference type="ARBA" id="ARBA00002190"/>
    </source>
</evidence>
<sequence>MTERINAAAQSPSEAGDVLTDILRDGARRLLAQAIDAEVQDWINGHAHLVDENSRRLVVRNGHSPEREIVTGLGPVPVRQPRVRDKRPLGEREVFSSKLLPPYLRKTKTVEEFLPWLYLKGVSTGGFQEALASLLGPECPGLSASTITRLKSVWEGEHEEWSRRSLKGKRYVYVWADGIYSNIRLEGDRECILVLMGATEGGTKELIALSDGFRESEESWKELMLDLKSRGLEYAPELAVGDGALGFWPALRKVWPTTQEQRCTVHKTANVLGKLPKSLHPQGKRMLHAIWDAPTKAEADRAFDLFLKTFDAKYPKVIECLAKDRGELLTFYSFPAEHWGHIRTTNPIESTFATIRLRHRKTKGNDTARACVAMMFKLAESTSKTWRKLRGYRLIPNVIHGVEFEDGISKNSPPKAAAV</sequence>
<evidence type="ECO:0000256" key="4">
    <source>
        <dbReference type="ARBA" id="ARBA00023125"/>
    </source>
</evidence>
<evidence type="ECO:0000256" key="6">
    <source>
        <dbReference type="RuleBase" id="RU365089"/>
    </source>
</evidence>
<dbReference type="GO" id="GO:0004803">
    <property type="term" value="F:transposase activity"/>
    <property type="evidence" value="ECO:0007669"/>
    <property type="project" value="UniProtKB-UniRule"/>
</dbReference>
<dbReference type="GO" id="GO:0006313">
    <property type="term" value="P:DNA transposition"/>
    <property type="evidence" value="ECO:0007669"/>
    <property type="project" value="UniProtKB-UniRule"/>
</dbReference>
<keyword evidence="5 6" id="KW-0233">DNA recombination</keyword>
<comment type="similarity">
    <text evidence="2 6">Belongs to the transposase mutator family.</text>
</comment>
<keyword evidence="6" id="KW-0814">Transposable element</keyword>
<dbReference type="NCBIfam" id="NF033543">
    <property type="entry name" value="transpos_IS256"/>
    <property type="match status" value="1"/>
</dbReference>
<dbReference type="EMBL" id="GU567974">
    <property type="protein sequence ID" value="ADI22060.1"/>
    <property type="molecule type" value="Genomic_DNA"/>
</dbReference>
<proteinExistence type="inferred from homology"/>
<evidence type="ECO:0000256" key="3">
    <source>
        <dbReference type="ARBA" id="ARBA00022578"/>
    </source>
</evidence>
<dbReference type="PANTHER" id="PTHR33217">
    <property type="entry name" value="TRANSPOSASE FOR INSERTION SEQUENCE ELEMENT IS1081"/>
    <property type="match status" value="1"/>
</dbReference>
<reference evidence="7" key="1">
    <citation type="submission" date="2010-01" db="EMBL/GenBank/DDBJ databases">
        <title>Genome fragments of uncultured bacteria from the North Pacific subtropical Gyre.</title>
        <authorList>
            <person name="Pham V.D."/>
            <person name="Delong E.F."/>
        </authorList>
    </citation>
    <scope>NUCLEOTIDE SEQUENCE</scope>
</reference>
<evidence type="ECO:0000256" key="5">
    <source>
        <dbReference type="ARBA" id="ARBA00023172"/>
    </source>
</evidence>
<protein>
    <recommendedName>
        <fullName evidence="6">Mutator family transposase</fullName>
    </recommendedName>
</protein>
<dbReference type="InterPro" id="IPR001207">
    <property type="entry name" value="Transposase_mutator"/>
</dbReference>
<dbReference type="AlphaFoldDB" id="E7C3P1"/>
<dbReference type="Pfam" id="PF00872">
    <property type="entry name" value="Transposase_mut"/>
    <property type="match status" value="1"/>
</dbReference>